<dbReference type="SUPFAM" id="SSF46894">
    <property type="entry name" value="C-terminal effector domain of the bipartite response regulators"/>
    <property type="match status" value="2"/>
</dbReference>
<dbReference type="Gene3D" id="1.10.10.10">
    <property type="entry name" value="Winged helix-like DNA-binding domain superfamily/Winged helix DNA-binding domain"/>
    <property type="match status" value="2"/>
</dbReference>
<reference evidence="2 3" key="1">
    <citation type="journal article" date="2015" name="Biotechnol. Bioeng.">
        <title>Genome sequence and phenotypic characterization of Caulobacter segnis.</title>
        <authorList>
            <person name="Patel S."/>
            <person name="Fletcher B."/>
            <person name="Scott D.C."/>
            <person name="Ely B."/>
        </authorList>
    </citation>
    <scope>NUCLEOTIDE SEQUENCE [LARGE SCALE GENOMIC DNA]</scope>
    <source>
        <strain evidence="2 3">TK0059</strain>
    </source>
</reference>
<organism evidence="2 3">
    <name type="scientific">Caulobacter segnis</name>
    <dbReference type="NCBI Taxonomy" id="88688"/>
    <lineage>
        <taxon>Bacteria</taxon>
        <taxon>Pseudomonadati</taxon>
        <taxon>Pseudomonadota</taxon>
        <taxon>Alphaproteobacteria</taxon>
        <taxon>Caulobacterales</taxon>
        <taxon>Caulobacteraceae</taxon>
        <taxon>Caulobacter</taxon>
    </lineage>
</organism>
<dbReference type="InterPro" id="IPR000792">
    <property type="entry name" value="Tscrpt_reg_LuxR_C"/>
</dbReference>
<dbReference type="InterPro" id="IPR000073">
    <property type="entry name" value="AB_hydrolase_1"/>
</dbReference>
<keyword evidence="3" id="KW-1185">Reference proteome</keyword>
<evidence type="ECO:0000313" key="3">
    <source>
        <dbReference type="Proteomes" id="UP000240527"/>
    </source>
</evidence>
<feature type="domain" description="HTH luxR-type" evidence="1">
    <location>
        <begin position="149"/>
        <end position="206"/>
    </location>
</feature>
<accession>A0ABM6TIX6</accession>
<dbReference type="SMART" id="SM00421">
    <property type="entry name" value="HTH_LUXR"/>
    <property type="match status" value="2"/>
</dbReference>
<name>A0ABM6TIX6_9CAUL</name>
<dbReference type="EMBL" id="CP027850">
    <property type="protein sequence ID" value="AVQ03147.1"/>
    <property type="molecule type" value="Genomic_DNA"/>
</dbReference>
<sequence>MQAVLEDADAVLATAQSSPGALTDLIETDAARARFLPLLDAQSIAAAVLDAHGAVKMASRVFSEERGERYIDAALADRALRSAKPVVVPVAVENDTGSESAIFVYASAVAAFPLWHLPPELTAEAPAGKVVVLTTLAARAGPIERACAAFGLTEAQIRVVSAVIRAGSIKAAAAKLNLSHVTARETLSEVYRRTGARRLPELVGLLSSLAFGLLPSRADHSELLVDVWGLTQKQASISLLIASGASREEAARTLGLSVSVVRKDLEQVFATLRLTSASELARTVSTMSMLGALLGATRGQLGFSDPRAEPLRLLPRANGTRIAWSDYGPAGGRPVLIVHSSMTSRLAPSGLVAALQAEGFRVLSIDRPGFGMSDPIPGLRAGEHDPFDAAAEDVVTLLDALRLPTIDVVARGGAQAVLAMARRAPKRLGKVVLVNPDPPTSADGRRHGPLGAFKEAYFRRPELIATFARLLAGSLTRERLDRIMRQSMRGSPPDEAAAADPRIAEDYWRSVRMFATGRIEGYVNEQVAIARGGDPSRMGGLWHWSILIGGHDTMHDPRHVERYWRDVLPDSNFELALDAGRFLAMTHPERVAQALQR</sequence>
<dbReference type="InterPro" id="IPR029058">
    <property type="entry name" value="AB_hydrolase_fold"/>
</dbReference>
<dbReference type="Gene3D" id="3.40.50.1820">
    <property type="entry name" value="alpha/beta hydrolase"/>
    <property type="match status" value="1"/>
</dbReference>
<dbReference type="InterPro" id="IPR016032">
    <property type="entry name" value="Sig_transdc_resp-reg_C-effctor"/>
</dbReference>
<dbReference type="Proteomes" id="UP000240527">
    <property type="component" value="Chromosome"/>
</dbReference>
<feature type="domain" description="HTH luxR-type" evidence="1">
    <location>
        <begin position="227"/>
        <end position="284"/>
    </location>
</feature>
<gene>
    <name evidence="2" type="ORF">B7G68_15615</name>
</gene>
<proteinExistence type="predicted"/>
<dbReference type="InterPro" id="IPR036388">
    <property type="entry name" value="WH-like_DNA-bd_sf"/>
</dbReference>
<dbReference type="SUPFAM" id="SSF53474">
    <property type="entry name" value="alpha/beta-Hydrolases"/>
    <property type="match status" value="1"/>
</dbReference>
<dbReference type="Pfam" id="PF00561">
    <property type="entry name" value="Abhydrolase_1"/>
    <property type="match status" value="1"/>
</dbReference>
<evidence type="ECO:0000259" key="1">
    <source>
        <dbReference type="SMART" id="SM00421"/>
    </source>
</evidence>
<evidence type="ECO:0000313" key="2">
    <source>
        <dbReference type="EMBL" id="AVQ03147.1"/>
    </source>
</evidence>
<dbReference type="PRINTS" id="PR00111">
    <property type="entry name" value="ABHYDROLASE"/>
</dbReference>
<protein>
    <recommendedName>
        <fullName evidence="1">HTH luxR-type domain-containing protein</fullName>
    </recommendedName>
</protein>